<sequence>MFSYHRVLVVFGRSVWDKSLVCDCDIHPWDIDINKEQWPGKIRLIAFVDVFFLISYSANASFEKGIIIYRPPGKAPQANEVQYEFQSENDSSPTKPVSSRVKQEVKKRFNFVNGAKYSVKGWGHQIGLKYTYPRSCLREYEIEINKPYHRAMRRSMKRGLEEHSILQLLGDDIWGGIIKQGQVTGHLVSKYLANGVLDDALKEYVDGVVSTDRPGSMILSNDNVR</sequence>
<dbReference type="VEuPathDB" id="FungiDB:AFLA_010832"/>
<evidence type="ECO:0000313" key="1">
    <source>
        <dbReference type="EMBL" id="QRD88854.1"/>
    </source>
</evidence>
<keyword evidence="2" id="KW-1185">Reference proteome</keyword>
<dbReference type="EMBL" id="CP044619">
    <property type="protein sequence ID" value="QRD88854.1"/>
    <property type="molecule type" value="Genomic_DNA"/>
</dbReference>
<accession>A0A7U2MS12</accession>
<dbReference type="OMA" id="LFDLMHD"/>
<protein>
    <submittedName>
        <fullName evidence="1">Uncharacterized protein</fullName>
    </submittedName>
</protein>
<gene>
    <name evidence="1" type="ORF">F9C07_10952</name>
</gene>
<proteinExistence type="predicted"/>
<dbReference type="AlphaFoldDB" id="A0A7U2MS12"/>
<name>A0A7U2MS12_ASPFN</name>
<reference evidence="2" key="1">
    <citation type="journal article" date="2021" name="G3 (Bethesda)">
        <title>Chromosome assembled and annotated genome sequence of Aspergillus flavus NRRL 3357.</title>
        <authorList>
            <person name="Skerker J.M."/>
            <person name="Pianalto K.M."/>
            <person name="Mondo S.J."/>
            <person name="Yang K."/>
            <person name="Arkin A.P."/>
            <person name="Keller N.P."/>
            <person name="Grigoriev I.V."/>
            <person name="Louise Glass N.L."/>
        </authorList>
    </citation>
    <scope>NUCLEOTIDE SEQUENCE [LARGE SCALE GENOMIC DNA]</scope>
    <source>
        <strain evidence="2">ATCC 200026 / FGSC A1120 / IAM 13836 / NRRL 3357 / JCM 12722 / SRRC 167</strain>
    </source>
</reference>
<organism evidence="1 2">
    <name type="scientific">Aspergillus flavus (strain ATCC 200026 / FGSC A1120 / IAM 13836 / NRRL 3357 / JCM 12722 / SRRC 167)</name>
    <dbReference type="NCBI Taxonomy" id="332952"/>
    <lineage>
        <taxon>Eukaryota</taxon>
        <taxon>Fungi</taxon>
        <taxon>Dikarya</taxon>
        <taxon>Ascomycota</taxon>
        <taxon>Pezizomycotina</taxon>
        <taxon>Eurotiomycetes</taxon>
        <taxon>Eurotiomycetidae</taxon>
        <taxon>Eurotiales</taxon>
        <taxon>Aspergillaceae</taxon>
        <taxon>Aspergillus</taxon>
        <taxon>Aspergillus subgen. Circumdati</taxon>
    </lineage>
</organism>
<evidence type="ECO:0000313" key="2">
    <source>
        <dbReference type="Proteomes" id="UP000596276"/>
    </source>
</evidence>
<dbReference type="VEuPathDB" id="FungiDB:F9C07_10952"/>
<dbReference type="Proteomes" id="UP000596276">
    <property type="component" value="Chromosome 1"/>
</dbReference>